<gene>
    <name evidence="4" type="ORF">A2571_01870</name>
</gene>
<comment type="similarity">
    <text evidence="1 2">Belongs to the small heat shock protein (HSP20) family.</text>
</comment>
<dbReference type="Proteomes" id="UP000177043">
    <property type="component" value="Unassembled WGS sequence"/>
</dbReference>
<evidence type="ECO:0000256" key="1">
    <source>
        <dbReference type="PROSITE-ProRule" id="PRU00285"/>
    </source>
</evidence>
<dbReference type="SUPFAM" id="SSF49764">
    <property type="entry name" value="HSP20-like chaperones"/>
    <property type="match status" value="1"/>
</dbReference>
<evidence type="ECO:0000256" key="2">
    <source>
        <dbReference type="RuleBase" id="RU003616"/>
    </source>
</evidence>
<dbReference type="PANTHER" id="PTHR11527">
    <property type="entry name" value="HEAT-SHOCK PROTEIN 20 FAMILY MEMBER"/>
    <property type="match status" value="1"/>
</dbReference>
<dbReference type="InterPro" id="IPR002068">
    <property type="entry name" value="A-crystallin/Hsp20_dom"/>
</dbReference>
<dbReference type="EMBL" id="MHTJ01000003">
    <property type="protein sequence ID" value="OHA58503.1"/>
    <property type="molecule type" value="Genomic_DNA"/>
</dbReference>
<dbReference type="AlphaFoldDB" id="A0A1G2QDJ3"/>
<comment type="caution">
    <text evidence="4">The sequence shown here is derived from an EMBL/GenBank/DDBJ whole genome shotgun (WGS) entry which is preliminary data.</text>
</comment>
<feature type="domain" description="SHSP" evidence="3">
    <location>
        <begin position="40"/>
        <end position="153"/>
    </location>
</feature>
<dbReference type="PROSITE" id="PS01031">
    <property type="entry name" value="SHSP"/>
    <property type="match status" value="1"/>
</dbReference>
<accession>A0A1G2QDJ3</accession>
<dbReference type="InterPro" id="IPR031107">
    <property type="entry name" value="Small_HSP"/>
</dbReference>
<protein>
    <recommendedName>
        <fullName evidence="3">SHSP domain-containing protein</fullName>
    </recommendedName>
</protein>
<evidence type="ECO:0000259" key="3">
    <source>
        <dbReference type="PROSITE" id="PS01031"/>
    </source>
</evidence>
<dbReference type="Pfam" id="PF00011">
    <property type="entry name" value="HSP20"/>
    <property type="match status" value="1"/>
</dbReference>
<proteinExistence type="inferred from homology"/>
<name>A0A1G2QDJ3_9BACT</name>
<evidence type="ECO:0000313" key="4">
    <source>
        <dbReference type="EMBL" id="OHA58503.1"/>
    </source>
</evidence>
<reference evidence="4 5" key="1">
    <citation type="journal article" date="2016" name="Nat. Commun.">
        <title>Thousands of microbial genomes shed light on interconnected biogeochemical processes in an aquifer system.</title>
        <authorList>
            <person name="Anantharaman K."/>
            <person name="Brown C.T."/>
            <person name="Hug L.A."/>
            <person name="Sharon I."/>
            <person name="Castelle C.J."/>
            <person name="Probst A.J."/>
            <person name="Thomas B.C."/>
            <person name="Singh A."/>
            <person name="Wilkins M.J."/>
            <person name="Karaoz U."/>
            <person name="Brodie E.L."/>
            <person name="Williams K.H."/>
            <person name="Hubbard S.S."/>
            <person name="Banfield J.F."/>
        </authorList>
    </citation>
    <scope>NUCLEOTIDE SEQUENCE [LARGE SCALE GENOMIC DNA]</scope>
</reference>
<dbReference type="CDD" id="cd06464">
    <property type="entry name" value="ACD_sHsps-like"/>
    <property type="match status" value="1"/>
</dbReference>
<evidence type="ECO:0000313" key="5">
    <source>
        <dbReference type="Proteomes" id="UP000177043"/>
    </source>
</evidence>
<dbReference type="STRING" id="1802438.A2571_01870"/>
<organism evidence="4 5">
    <name type="scientific">Candidatus Vogelbacteria bacterium RIFOXYD1_FULL_44_32</name>
    <dbReference type="NCBI Taxonomy" id="1802438"/>
    <lineage>
        <taxon>Bacteria</taxon>
        <taxon>Candidatus Vogeliibacteriota</taxon>
    </lineage>
</organism>
<sequence>MAKDRRSFFERITGTISVADDHDDFAEIIPEPTRTQADWTEEEVGELAVDVYQTPSEIIIQTMAAGVKAEDLNINITREMVTIKGTREAVRTIADEDYFQRELYWGSFARTILLPAEVETEEAEATERNGLLTIRLPKIDKDKSTKLKVKTGQ</sequence>
<dbReference type="InterPro" id="IPR008978">
    <property type="entry name" value="HSP20-like_chaperone"/>
</dbReference>
<dbReference type="Gene3D" id="2.60.40.790">
    <property type="match status" value="1"/>
</dbReference>